<keyword evidence="2" id="KW-1185">Reference proteome</keyword>
<name>A0AAV4VH50_CAEEX</name>
<accession>A0AAV4VH50</accession>
<dbReference type="Proteomes" id="UP001054945">
    <property type="component" value="Unassembled WGS sequence"/>
</dbReference>
<dbReference type="AlphaFoldDB" id="A0AAV4VH50"/>
<comment type="caution">
    <text evidence="1">The sequence shown here is derived from an EMBL/GenBank/DDBJ whole genome shotgun (WGS) entry which is preliminary data.</text>
</comment>
<evidence type="ECO:0000313" key="1">
    <source>
        <dbReference type="EMBL" id="GIY69667.1"/>
    </source>
</evidence>
<protein>
    <submittedName>
        <fullName evidence="1">Uncharacterized protein</fullName>
    </submittedName>
</protein>
<gene>
    <name evidence="1" type="ORF">CEXT_770441</name>
</gene>
<dbReference type="EMBL" id="BPLR01014566">
    <property type="protein sequence ID" value="GIY69667.1"/>
    <property type="molecule type" value="Genomic_DNA"/>
</dbReference>
<sequence length="134" mass="14188">MVAVKHPICISAHPFGGRVRCLEIAGCSVNANSGVADHGKAPHLHFGSSIWGSSEVPAAQTSPALTINTRARQEPLAESSDHLSPRSWSDCPNWLMLRDTLTGGPTVLAPDTQSVDSECCGCLGRRYLTQPPNG</sequence>
<proteinExistence type="predicted"/>
<organism evidence="1 2">
    <name type="scientific">Caerostris extrusa</name>
    <name type="common">Bark spider</name>
    <name type="synonym">Caerostris bankana</name>
    <dbReference type="NCBI Taxonomy" id="172846"/>
    <lineage>
        <taxon>Eukaryota</taxon>
        <taxon>Metazoa</taxon>
        <taxon>Ecdysozoa</taxon>
        <taxon>Arthropoda</taxon>
        <taxon>Chelicerata</taxon>
        <taxon>Arachnida</taxon>
        <taxon>Araneae</taxon>
        <taxon>Araneomorphae</taxon>
        <taxon>Entelegynae</taxon>
        <taxon>Araneoidea</taxon>
        <taxon>Araneidae</taxon>
        <taxon>Caerostris</taxon>
    </lineage>
</organism>
<evidence type="ECO:0000313" key="2">
    <source>
        <dbReference type="Proteomes" id="UP001054945"/>
    </source>
</evidence>
<reference evidence="1 2" key="1">
    <citation type="submission" date="2021-06" db="EMBL/GenBank/DDBJ databases">
        <title>Caerostris extrusa draft genome.</title>
        <authorList>
            <person name="Kono N."/>
            <person name="Arakawa K."/>
        </authorList>
    </citation>
    <scope>NUCLEOTIDE SEQUENCE [LARGE SCALE GENOMIC DNA]</scope>
</reference>